<comment type="subcellular location">
    <subcellularLocation>
        <location evidence="1">Membrane</location>
        <topology evidence="1">Single-pass membrane protein</topology>
    </subcellularLocation>
</comment>
<evidence type="ECO:0008006" key="7">
    <source>
        <dbReference type="Google" id="ProtNLM"/>
    </source>
</evidence>
<accession>U5H1R8</accession>
<keyword evidence="3" id="KW-0472">Membrane</keyword>
<dbReference type="PANTHER" id="PTHR21461">
    <property type="entry name" value="GLYCOSYLTRANSFERASE FAMILY 92 PROTEIN"/>
    <property type="match status" value="1"/>
</dbReference>
<organism evidence="4">
    <name type="scientific">Microbotryum lychnidis-dioicae (strain p1A1 Lamole / MvSl-1064)</name>
    <name type="common">Anther smut fungus</name>
    <dbReference type="NCBI Taxonomy" id="683840"/>
    <lineage>
        <taxon>Eukaryota</taxon>
        <taxon>Fungi</taxon>
        <taxon>Dikarya</taxon>
        <taxon>Basidiomycota</taxon>
        <taxon>Pucciniomycotina</taxon>
        <taxon>Microbotryomycetes</taxon>
        <taxon>Microbotryales</taxon>
        <taxon>Microbotryaceae</taxon>
        <taxon>Microbotryum</taxon>
    </lineage>
</organism>
<dbReference type="Pfam" id="PF13704">
    <property type="entry name" value="Glyco_tranf_2_4"/>
    <property type="match status" value="1"/>
</dbReference>
<reference evidence="4" key="2">
    <citation type="submission" date="2010-11" db="EMBL/GenBank/DDBJ databases">
        <authorList>
            <consortium name="The Broad Institute Genome Sequencing Platform"/>
            <person name="Earl A."/>
            <person name="Ward D."/>
            <person name="Feldgarden M."/>
            <person name="Gevers D."/>
            <person name="Butler R."/>
            <person name="Young S.K."/>
            <person name="Zeng Q."/>
            <person name="Gargeya S."/>
            <person name="Fitzgerald M."/>
            <person name="Haas B."/>
            <person name="Abouelleil A."/>
            <person name="Alvarado L."/>
            <person name="Arachchi H.M."/>
            <person name="Berlin A."/>
            <person name="Brown A."/>
            <person name="Chapman S.B."/>
            <person name="Chen Z."/>
            <person name="Dunbar C."/>
            <person name="Freedman E."/>
            <person name="Gearin G."/>
            <person name="Gellesch M."/>
            <person name="Goldberg J."/>
            <person name="Griggs A."/>
            <person name="Gujja S."/>
            <person name="Heilman E."/>
            <person name="Heiman D."/>
            <person name="Howarth C."/>
            <person name="Larson L."/>
            <person name="Lui A."/>
            <person name="MacDonald P.J.P."/>
            <person name="Mehta T."/>
            <person name="Montmayeur A."/>
            <person name="Murphy C."/>
            <person name="Neiman D."/>
            <person name="Pearson M."/>
            <person name="Priest M."/>
            <person name="Roberts A."/>
            <person name="Saif S."/>
            <person name="Shea T."/>
            <person name="Shenoy N."/>
            <person name="Sisk P."/>
            <person name="Stolte C."/>
            <person name="Sykes S."/>
            <person name="White J."/>
            <person name="Yandava C."/>
            <person name="Wortman J."/>
            <person name="Nusbaum C."/>
            <person name="Birren B."/>
        </authorList>
    </citation>
    <scope>NUCLEOTIDE SEQUENCE</scope>
    <source>
        <strain evidence="4">P1A1 Lamole</strain>
    </source>
</reference>
<sequence length="873" mass="98720">MVGSAPSSAYLASNSALLHSPCWRIMSLQGTDTWKRHVKPKTFLRISLAVLCVVVLHNVWSLSGGTHPQLARHLGTIWGTSSPSPQRFAATSLQQIAHSLLPGPLDADSDVIVNRIDYLLAHPPRPPYDFLIGTMERNEGPDIIEWIFYHMLIGFEHFVVYDHMSDDDTRERLLPLVELGWVTLVLQEDSSRWAQPRSVDTFMSEWKLRSKWLFFLDIDEYVARNQTQVAAAGGIGHEESPFTAWFESEYGNVGGVAIPRLCFTSNGHYRRPQQGVMQAYTEARAVDRNFFVPKLILQARYRLDGDIHKATFSDKRELVDPLHKKGNEKLKLDGDYPFYIHHYWAKSWDECVKRIKQKAFPGSWREEMGDRFCRYEMRGTEQYAELEHEDYNALASYGRGVMHAVLAFEHKYARIPPSAFTLSVLAQGMSSTSRTELPQLYVDAGTTFVVDAAGADAGYLSVRLSNSTTKRQLPVTRLDDGGVAFTLPAVAGGVEITITREYSSLPSPVADPVSPCSIMGHIENQPDRTQLKRLAQGPCRGVNPSDAFHLAKTTWRHPQLQNDVLFTRFVRVKEELPASMPSQPLSLAALGQGSWRKRTFNEISETLGKHRLYSFERCPHAFDSNYWGPSCGNETRLSRKGVWRWTPDDASSYQTISLWNDQLESCLRAKSSRPRRILLVGDSVMSHTFMASICMLEQARVTVDKHVRFSSLQYEMFDMVDQIMSEQDWEELLRWNRGANDDEWPDVAVVNVGLWAATWASLDNYAAGLESALQHLGRIEQRLGIRIVWRETTASFPGRDLTADPLYQVNPRIEAINEIANRLVAAAGIPRVDAYRMSSARVDSARDNAHMCPCVQGDLAEVMMYALCNHVLS</sequence>
<dbReference type="PANTHER" id="PTHR21461:SF69">
    <property type="entry name" value="GLYCOSYLTRANSFERASE FAMILY 92 PROTEIN"/>
    <property type="match status" value="1"/>
</dbReference>
<evidence type="ECO:0000313" key="5">
    <source>
        <dbReference type="EnsemblFungi" id="MVLG_01319T0"/>
    </source>
</evidence>
<dbReference type="InParanoid" id="U5H1R8"/>
<dbReference type="GO" id="GO:0016020">
    <property type="term" value="C:membrane"/>
    <property type="evidence" value="ECO:0007669"/>
    <property type="project" value="UniProtKB-SubCell"/>
</dbReference>
<dbReference type="EMBL" id="AEIJ01000114">
    <property type="status" value="NOT_ANNOTATED_CDS"/>
    <property type="molecule type" value="Genomic_DNA"/>
</dbReference>
<dbReference type="Proteomes" id="UP000017200">
    <property type="component" value="Unassembled WGS sequence"/>
</dbReference>
<dbReference type="Gene3D" id="3.40.50.1110">
    <property type="entry name" value="SGNH hydrolase"/>
    <property type="match status" value="1"/>
</dbReference>
<name>U5H1R8_USTV1</name>
<dbReference type="AlphaFoldDB" id="U5H1R8"/>
<protein>
    <recommendedName>
        <fullName evidence="7">Glycosyltransferase family 92 protein</fullName>
    </recommendedName>
</protein>
<dbReference type="EnsemblFungi" id="MVLG_01319T0">
    <property type="protein sequence ID" value="MVLG_01319T0"/>
    <property type="gene ID" value="MVLG_01319"/>
</dbReference>
<dbReference type="HOGENOM" id="CLU_329055_0_0_1"/>
<proteinExistence type="predicted"/>
<reference evidence="6" key="1">
    <citation type="submission" date="2010-11" db="EMBL/GenBank/DDBJ databases">
        <title>The genome sequence of Microbotryum violaceum strain p1A1 Lamole.</title>
        <authorList>
            <person name="Cuomo C."/>
            <person name="Perlin M."/>
            <person name="Young S.K."/>
            <person name="Zeng Q."/>
            <person name="Gargeya S."/>
            <person name="Alvarado L."/>
            <person name="Berlin A."/>
            <person name="Chapman S.B."/>
            <person name="Chen Z."/>
            <person name="Freedman E."/>
            <person name="Gellesch M."/>
            <person name="Goldberg J."/>
            <person name="Griggs A."/>
            <person name="Gujja S."/>
            <person name="Heilman E."/>
            <person name="Heiman D."/>
            <person name="Howarth C."/>
            <person name="Mehta T."/>
            <person name="Neiman D."/>
            <person name="Pearson M."/>
            <person name="Roberts A."/>
            <person name="Saif S."/>
            <person name="Shea T."/>
            <person name="Shenoy N."/>
            <person name="Sisk P."/>
            <person name="Stolte C."/>
            <person name="Sykes S."/>
            <person name="White J."/>
            <person name="Yandava C."/>
            <person name="Haas B."/>
            <person name="Nusbaum C."/>
            <person name="Birren B."/>
        </authorList>
    </citation>
    <scope>NUCLEOTIDE SEQUENCE [LARGE SCALE GENOMIC DNA]</scope>
    <source>
        <strain evidence="6">p1A1 Lamole</strain>
    </source>
</reference>
<dbReference type="OrthoDB" id="2532393at2759"/>
<dbReference type="GO" id="GO:0016757">
    <property type="term" value="F:glycosyltransferase activity"/>
    <property type="evidence" value="ECO:0007669"/>
    <property type="project" value="TreeGrafter"/>
</dbReference>
<gene>
    <name evidence="4" type="ORF">MVLG_01319</name>
</gene>
<keyword evidence="2" id="KW-0812">Transmembrane</keyword>
<evidence type="ECO:0000313" key="4">
    <source>
        <dbReference type="EMBL" id="KDE08542.1"/>
    </source>
</evidence>
<dbReference type="SUPFAM" id="SSF52266">
    <property type="entry name" value="SGNH hydrolase"/>
    <property type="match status" value="1"/>
</dbReference>
<keyword evidence="6" id="KW-1185">Reference proteome</keyword>
<evidence type="ECO:0000313" key="6">
    <source>
        <dbReference type="Proteomes" id="UP000017200"/>
    </source>
</evidence>
<dbReference type="EMBL" id="GL541649">
    <property type="protein sequence ID" value="KDE08542.1"/>
    <property type="molecule type" value="Genomic_DNA"/>
</dbReference>
<evidence type="ECO:0000256" key="3">
    <source>
        <dbReference type="ARBA" id="ARBA00022989"/>
    </source>
</evidence>
<dbReference type="GO" id="GO:0005737">
    <property type="term" value="C:cytoplasm"/>
    <property type="evidence" value="ECO:0007669"/>
    <property type="project" value="TreeGrafter"/>
</dbReference>
<evidence type="ECO:0000256" key="2">
    <source>
        <dbReference type="ARBA" id="ARBA00022692"/>
    </source>
</evidence>
<evidence type="ECO:0000256" key="1">
    <source>
        <dbReference type="ARBA" id="ARBA00004167"/>
    </source>
</evidence>
<dbReference type="OMA" id="PCSIMGH"/>
<reference evidence="5" key="4">
    <citation type="submission" date="2015-06" db="UniProtKB">
        <authorList>
            <consortium name="EnsemblFungi"/>
        </authorList>
    </citation>
    <scope>IDENTIFICATION</scope>
</reference>
<dbReference type="InterPro" id="IPR036514">
    <property type="entry name" value="SGNH_hydro_sf"/>
</dbReference>
<keyword evidence="3" id="KW-1133">Transmembrane helix</keyword>
<reference evidence="4 6" key="3">
    <citation type="journal article" date="2015" name="BMC Genomics">
        <title>Sex and parasites: genomic and transcriptomic analysis of Microbotryum lychnidis-dioicae, the biotrophic and plant-castrating anther smut fungus.</title>
        <authorList>
            <person name="Perlin M.H."/>
            <person name="Amselem J."/>
            <person name="Fontanillas E."/>
            <person name="Toh S.S."/>
            <person name="Chen Z."/>
            <person name="Goldberg J."/>
            <person name="Duplessis S."/>
            <person name="Henrissat B."/>
            <person name="Young S."/>
            <person name="Zeng Q."/>
            <person name="Aguileta G."/>
            <person name="Petit E."/>
            <person name="Badouin H."/>
            <person name="Andrews J."/>
            <person name="Razeeq D."/>
            <person name="Gabaldon T."/>
            <person name="Quesneville H."/>
            <person name="Giraud T."/>
            <person name="Hood M.E."/>
            <person name="Schultz D.J."/>
            <person name="Cuomo C.A."/>
        </authorList>
    </citation>
    <scope>NUCLEOTIDE SEQUENCE [LARGE SCALE GENOMIC DNA]</scope>
    <source>
        <strain evidence="4">P1A1 Lamole</strain>
        <strain evidence="6">p1A1 Lamole</strain>
    </source>
</reference>
<dbReference type="STRING" id="683840.U5H1R8"/>